<dbReference type="Pfam" id="PF14278">
    <property type="entry name" value="TetR_C_8"/>
    <property type="match status" value="1"/>
</dbReference>
<dbReference type="InterPro" id="IPR001647">
    <property type="entry name" value="HTH_TetR"/>
</dbReference>
<evidence type="ECO:0000259" key="4">
    <source>
        <dbReference type="PROSITE" id="PS50977"/>
    </source>
</evidence>
<evidence type="ECO:0000313" key="6">
    <source>
        <dbReference type="EMBL" id="UYW70336.1"/>
    </source>
</evidence>
<dbReference type="GeneID" id="93006540"/>
<dbReference type="InterPro" id="IPR009057">
    <property type="entry name" value="Homeodomain-like_sf"/>
</dbReference>
<dbReference type="GO" id="GO:0003677">
    <property type="term" value="F:DNA binding"/>
    <property type="evidence" value="ECO:0007669"/>
    <property type="project" value="UniProtKB-UniRule"/>
</dbReference>
<dbReference type="Proteomes" id="UP000075591">
    <property type="component" value="Unassembled WGS sequence"/>
</dbReference>
<evidence type="ECO:0000256" key="2">
    <source>
        <dbReference type="ARBA" id="ARBA00023125"/>
    </source>
</evidence>
<gene>
    <name evidence="5" type="ORF">AT274_18600</name>
    <name evidence="6" type="ORF">OK229_05390</name>
</gene>
<dbReference type="AlphaFoldDB" id="A0A063CTP5"/>
<dbReference type="Pfam" id="PF00440">
    <property type="entry name" value="TetR_N"/>
    <property type="match status" value="1"/>
</dbReference>
<feature type="domain" description="HTH tetR-type" evidence="4">
    <location>
        <begin position="12"/>
        <end position="72"/>
    </location>
</feature>
<keyword evidence="1" id="KW-0678">Repressor</keyword>
<name>A0A063CTP5_BACCE</name>
<dbReference type="InterPro" id="IPR050624">
    <property type="entry name" value="HTH-type_Tx_Regulator"/>
</dbReference>
<dbReference type="PANTHER" id="PTHR43479:SF23">
    <property type="entry name" value="HTH TETR-TYPE DOMAIN-CONTAINING PROTEIN"/>
    <property type="match status" value="1"/>
</dbReference>
<proteinExistence type="predicted"/>
<protein>
    <submittedName>
        <fullName evidence="5">TetR family transcriptional regulator</fullName>
    </submittedName>
    <submittedName>
        <fullName evidence="6">TetR/AcrR family transcriptional regulator C-terminal domain-containing protein</fullName>
    </submittedName>
</protein>
<dbReference type="PRINTS" id="PR00455">
    <property type="entry name" value="HTHTETR"/>
</dbReference>
<dbReference type="PATRIC" id="fig|1396.419.peg.574"/>
<evidence type="ECO:0000256" key="1">
    <source>
        <dbReference type="ARBA" id="ARBA00022491"/>
    </source>
</evidence>
<dbReference type="EMBL" id="CP109872">
    <property type="protein sequence ID" value="UYW70336.1"/>
    <property type="molecule type" value="Genomic_DNA"/>
</dbReference>
<dbReference type="InterPro" id="IPR039532">
    <property type="entry name" value="TetR_C_Firmicutes"/>
</dbReference>
<evidence type="ECO:0000256" key="3">
    <source>
        <dbReference type="PROSITE-ProRule" id="PRU00335"/>
    </source>
</evidence>
<dbReference type="SUPFAM" id="SSF46689">
    <property type="entry name" value="Homeodomain-like"/>
    <property type="match status" value="1"/>
</dbReference>
<dbReference type="RefSeq" id="WP_000023665.1">
    <property type="nucleotide sequence ID" value="NZ_AP022857.1"/>
</dbReference>
<evidence type="ECO:0000313" key="5">
    <source>
        <dbReference type="EMBL" id="KXY04993.1"/>
    </source>
</evidence>
<evidence type="ECO:0000313" key="7">
    <source>
        <dbReference type="Proteomes" id="UP000075591"/>
    </source>
</evidence>
<reference evidence="6" key="2">
    <citation type="submission" date="2023-02" db="EMBL/GenBank/DDBJ databases">
        <title>Complete Genome Sequence of Bacillus cereus sensu lato isolate BC38B from pepper closely related to the Bacillus anthracis clade.</title>
        <authorList>
            <person name="Abdelli M."/>
            <person name="Cerar Kisek T."/>
            <person name="Falaise C."/>
            <person name="Cumont A."/>
            <person name="Giraud M."/>
            <person name="Chatoux J."/>
            <person name="Rogee S."/>
            <person name="Dadvisard M."/>
            <person name="Larigauderie G."/>
            <person name="Raynaud F."/>
            <person name="Godic Torkar K."/>
            <person name="Ramisse V."/>
        </authorList>
    </citation>
    <scope>NUCLEOTIDE SEQUENCE</scope>
    <source>
        <strain evidence="6">BC38B</strain>
    </source>
</reference>
<dbReference type="Proteomes" id="UP001163707">
    <property type="component" value="Chromosome"/>
</dbReference>
<dbReference type="EMBL" id="LOMT01000001">
    <property type="protein sequence ID" value="KXY04993.1"/>
    <property type="molecule type" value="Genomic_DNA"/>
</dbReference>
<accession>A0A063CTP5</accession>
<reference evidence="5 7" key="1">
    <citation type="submission" date="2015-12" db="EMBL/GenBank/DDBJ databases">
        <title>Bacillus cereus Group isolate.</title>
        <authorList>
            <person name="Kovac J."/>
        </authorList>
    </citation>
    <scope>NUCLEOTIDE SEQUENCE [LARGE SCALE GENOMIC DNA]</scope>
    <source>
        <strain evidence="5 7">FSL W8-0275</strain>
    </source>
</reference>
<dbReference type="Gene3D" id="1.10.357.10">
    <property type="entry name" value="Tetracycline Repressor, domain 2"/>
    <property type="match status" value="1"/>
</dbReference>
<dbReference type="PROSITE" id="PS50977">
    <property type="entry name" value="HTH_TETR_2"/>
    <property type="match status" value="1"/>
</dbReference>
<keyword evidence="2 3" id="KW-0238">DNA-binding</keyword>
<dbReference type="OMA" id="SYITSAH"/>
<organism evidence="5 7">
    <name type="scientific">Bacillus cereus</name>
    <dbReference type="NCBI Taxonomy" id="1396"/>
    <lineage>
        <taxon>Bacteria</taxon>
        <taxon>Bacillati</taxon>
        <taxon>Bacillota</taxon>
        <taxon>Bacilli</taxon>
        <taxon>Bacillales</taxon>
        <taxon>Bacillaceae</taxon>
        <taxon>Bacillus</taxon>
        <taxon>Bacillus cereus group</taxon>
    </lineage>
</organism>
<dbReference type="KEGG" id="bcef:BcrFT9_03618"/>
<sequence length="205" mass="23526">MSIKNTNDPRVKRTRQLIQDAFVALVGEKGFENVTVQHIAERAPVNRATFYSHYHDKYDLLDKSIEEMLEKLTEVIKPKNRNKEDFQLAFDSPHPNFLALFEHIAENANFYNVMLGDKAAGNYTYKMMKAIQTHLTLSLSISQPNDEKLMVPRDILISYVTGAHLGMIMSWLKRGMIYTPHFMAMQLTRLIILGAHTAAGLERPF</sequence>
<feature type="DNA-binding region" description="H-T-H motif" evidence="3">
    <location>
        <begin position="35"/>
        <end position="54"/>
    </location>
</feature>
<dbReference type="PANTHER" id="PTHR43479">
    <property type="entry name" value="ACREF/ENVCD OPERON REPRESSOR-RELATED"/>
    <property type="match status" value="1"/>
</dbReference>